<keyword evidence="3" id="KW-1003">Cell membrane</keyword>
<dbReference type="EMBL" id="JBHRYD010000001">
    <property type="protein sequence ID" value="MFC3703719.1"/>
    <property type="molecule type" value="Genomic_DNA"/>
</dbReference>
<organism evidence="9 10">
    <name type="scientific">Devosia honganensis</name>
    <dbReference type="NCBI Taxonomy" id="1610527"/>
    <lineage>
        <taxon>Bacteria</taxon>
        <taxon>Pseudomonadati</taxon>
        <taxon>Pseudomonadota</taxon>
        <taxon>Alphaproteobacteria</taxon>
        <taxon>Hyphomicrobiales</taxon>
        <taxon>Devosiaceae</taxon>
        <taxon>Devosia</taxon>
    </lineage>
</organism>
<dbReference type="RefSeq" id="WP_380094724.1">
    <property type="nucleotide sequence ID" value="NZ_JBHRYD010000001.1"/>
</dbReference>
<evidence type="ECO:0000256" key="1">
    <source>
        <dbReference type="ARBA" id="ARBA00004651"/>
    </source>
</evidence>
<keyword evidence="6 7" id="KW-0472">Membrane</keyword>
<evidence type="ECO:0000313" key="9">
    <source>
        <dbReference type="EMBL" id="MFC3703719.1"/>
    </source>
</evidence>
<comment type="caution">
    <text evidence="9">The sequence shown here is derived from an EMBL/GenBank/DDBJ whole genome shotgun (WGS) entry which is preliminary data.</text>
</comment>
<feature type="transmembrane region" description="Helical" evidence="7">
    <location>
        <begin position="163"/>
        <end position="189"/>
    </location>
</feature>
<feature type="transmembrane region" description="Helical" evidence="7">
    <location>
        <begin position="210"/>
        <end position="232"/>
    </location>
</feature>
<name>A0ABV7WZG1_9HYPH</name>
<evidence type="ECO:0000256" key="6">
    <source>
        <dbReference type="ARBA" id="ARBA00023136"/>
    </source>
</evidence>
<keyword evidence="4 7" id="KW-0812">Transmembrane</keyword>
<sequence length="305" mass="33910">MAGSHAGKNLHRLRRHNAFYLAVAPFLLIFLVFSIFPVLFSVYLGFNRWDGFSDPQWVGLENYARALRDPVFQKAIWNTAYVWLWSTTLTIALALVIAVLVNDHVAFGKSYFRMVFLLPLLVAPAIAAIVLRVFFSANGGIVNLLAGAVTGTPSYFDWLGSEFWIKPLVVLLVIWRWTGWYIIIFMAALQSIPRDIYEAARMDGVGRWAIFSRITLPLLLPAIAFATITSTLGGLQMFDEPYVLTQGLGGTNNAATTLGMYLFATAFTRLDFGVGSAVSWYIFAAVVLFTLVYQAGLRRLRGAAS</sequence>
<reference evidence="10" key="1">
    <citation type="journal article" date="2019" name="Int. J. Syst. Evol. Microbiol.">
        <title>The Global Catalogue of Microorganisms (GCM) 10K type strain sequencing project: providing services to taxonomists for standard genome sequencing and annotation.</title>
        <authorList>
            <consortium name="The Broad Institute Genomics Platform"/>
            <consortium name="The Broad Institute Genome Sequencing Center for Infectious Disease"/>
            <person name="Wu L."/>
            <person name="Ma J."/>
        </authorList>
    </citation>
    <scope>NUCLEOTIDE SEQUENCE [LARGE SCALE GENOMIC DNA]</scope>
    <source>
        <strain evidence="10">KCTC 42281</strain>
    </source>
</reference>
<dbReference type="PROSITE" id="PS50928">
    <property type="entry name" value="ABC_TM1"/>
    <property type="match status" value="1"/>
</dbReference>
<proteinExistence type="inferred from homology"/>
<dbReference type="Gene3D" id="1.10.3720.10">
    <property type="entry name" value="MetI-like"/>
    <property type="match status" value="1"/>
</dbReference>
<evidence type="ECO:0000256" key="3">
    <source>
        <dbReference type="ARBA" id="ARBA00022475"/>
    </source>
</evidence>
<keyword evidence="10" id="KW-1185">Reference proteome</keyword>
<dbReference type="InterPro" id="IPR051393">
    <property type="entry name" value="ABC_transporter_permease"/>
</dbReference>
<dbReference type="Proteomes" id="UP001595613">
    <property type="component" value="Unassembled WGS sequence"/>
</dbReference>
<comment type="subcellular location">
    <subcellularLocation>
        <location evidence="1 7">Cell membrane</location>
        <topology evidence="1 7">Multi-pass membrane protein</topology>
    </subcellularLocation>
</comment>
<accession>A0ABV7WZG1</accession>
<feature type="transmembrane region" description="Helical" evidence="7">
    <location>
        <begin position="18"/>
        <end position="46"/>
    </location>
</feature>
<evidence type="ECO:0000259" key="8">
    <source>
        <dbReference type="PROSITE" id="PS50928"/>
    </source>
</evidence>
<gene>
    <name evidence="9" type="ORF">ACFOOL_02975</name>
</gene>
<dbReference type="Pfam" id="PF00528">
    <property type="entry name" value="BPD_transp_1"/>
    <property type="match status" value="1"/>
</dbReference>
<evidence type="ECO:0000256" key="2">
    <source>
        <dbReference type="ARBA" id="ARBA00022448"/>
    </source>
</evidence>
<feature type="transmembrane region" description="Helical" evidence="7">
    <location>
        <begin position="278"/>
        <end position="297"/>
    </location>
</feature>
<evidence type="ECO:0000313" key="10">
    <source>
        <dbReference type="Proteomes" id="UP001595613"/>
    </source>
</evidence>
<feature type="transmembrane region" description="Helical" evidence="7">
    <location>
        <begin position="80"/>
        <end position="102"/>
    </location>
</feature>
<comment type="similarity">
    <text evidence="7">Belongs to the binding-protein-dependent transport system permease family.</text>
</comment>
<evidence type="ECO:0000256" key="7">
    <source>
        <dbReference type="RuleBase" id="RU363032"/>
    </source>
</evidence>
<evidence type="ECO:0000256" key="5">
    <source>
        <dbReference type="ARBA" id="ARBA00022989"/>
    </source>
</evidence>
<keyword evidence="5 7" id="KW-1133">Transmembrane helix</keyword>
<dbReference type="CDD" id="cd06261">
    <property type="entry name" value="TM_PBP2"/>
    <property type="match status" value="1"/>
</dbReference>
<keyword evidence="2 7" id="KW-0813">Transport</keyword>
<evidence type="ECO:0000256" key="4">
    <source>
        <dbReference type="ARBA" id="ARBA00022692"/>
    </source>
</evidence>
<feature type="domain" description="ABC transmembrane type-1" evidence="8">
    <location>
        <begin position="76"/>
        <end position="293"/>
    </location>
</feature>
<protein>
    <submittedName>
        <fullName evidence="9">Carbohydrate ABC transporter permease</fullName>
    </submittedName>
</protein>
<dbReference type="PANTHER" id="PTHR30193:SF37">
    <property type="entry name" value="INNER MEMBRANE ABC TRANSPORTER PERMEASE PROTEIN YCJO"/>
    <property type="match status" value="1"/>
</dbReference>
<dbReference type="InterPro" id="IPR035906">
    <property type="entry name" value="MetI-like_sf"/>
</dbReference>
<dbReference type="InterPro" id="IPR000515">
    <property type="entry name" value="MetI-like"/>
</dbReference>
<dbReference type="PANTHER" id="PTHR30193">
    <property type="entry name" value="ABC TRANSPORTER PERMEASE PROTEIN"/>
    <property type="match status" value="1"/>
</dbReference>
<dbReference type="SUPFAM" id="SSF161098">
    <property type="entry name" value="MetI-like"/>
    <property type="match status" value="1"/>
</dbReference>
<feature type="transmembrane region" description="Helical" evidence="7">
    <location>
        <begin position="114"/>
        <end position="135"/>
    </location>
</feature>